<dbReference type="InParanoid" id="C3YMP7"/>
<feature type="region of interest" description="Disordered" evidence="7">
    <location>
        <begin position="601"/>
        <end position="630"/>
    </location>
</feature>
<sequence>MDYTQYNVDCTACEDKHGNSLPVAPRYPKKTKCICKCEFGCVRDGGKAERECALRPRRWKPSPRLSCSCRPCGPPTLPLNYASSDCPGAGPFEKGTICTFECPAGYYGPVAENRRQYCEDSNWKWTVTEGCTRDGGWSDWVDGECSVTCGSGTLTRTRDCDNPAPDGGTDCTLTDGTTGLTETESGVACNEDPCPVDGGWSDWVDGECSVTCGSGTLTRTRDCDNPAPANGGIDCTLTDGTTGLTETESGVACNEDPCPVDGGWSDWVDGECSVTCGSGTLTRTRDCDNPAPANGGIDCTLTDGTTGLTEAESGVACNEDPNNTNKTMDGGWSDWVDGECSVPCGSGTLTRTRTCDNPAPANGGTDCTLTDGTTALTETESGVACNEDPCPVDGGWSDWVDGECSVTCGSGTLTRTRDCDNPAPANGGTDCTLTDGTTGLTETESGVPCNEDPCPVDGGWGGGAGPVDGGWSDWVNDACSVTCGGGTLTRSRSCDSPAPANGGDECTLGDGTMGQSETESGVTCNEQACPPTPTPTPTPTPVHGGWSDWVDGECSVTCGGGTLTRTRYCDSPAPLNGGDECTLVDGTTGLSEIEKDVVCNEDPCPEEEPGPTGKVPTMVPTEGEKEFCPQ</sequence>
<evidence type="ECO:0000256" key="7">
    <source>
        <dbReference type="SAM" id="MobiDB-lite"/>
    </source>
</evidence>
<dbReference type="SUPFAM" id="SSF82895">
    <property type="entry name" value="TSP-1 type 1 repeat"/>
    <property type="match status" value="7"/>
</dbReference>
<dbReference type="PROSITE" id="PS50092">
    <property type="entry name" value="TSP1"/>
    <property type="match status" value="7"/>
</dbReference>
<dbReference type="eggNOG" id="KOG4475">
    <property type="taxonomic scope" value="Eukaryota"/>
</dbReference>
<organism>
    <name type="scientific">Branchiostoma floridae</name>
    <name type="common">Florida lancelet</name>
    <name type="synonym">Amphioxus</name>
    <dbReference type="NCBI Taxonomy" id="7739"/>
    <lineage>
        <taxon>Eukaryota</taxon>
        <taxon>Metazoa</taxon>
        <taxon>Chordata</taxon>
        <taxon>Cephalochordata</taxon>
        <taxon>Leptocardii</taxon>
        <taxon>Amphioxiformes</taxon>
        <taxon>Branchiostomatidae</taxon>
        <taxon>Branchiostoma</taxon>
    </lineage>
</organism>
<dbReference type="AlphaFoldDB" id="C3YMP7"/>
<dbReference type="PANTHER" id="PTHR22906:SF43">
    <property type="entry name" value="PROPERDIN"/>
    <property type="match status" value="1"/>
</dbReference>
<evidence type="ECO:0000259" key="8">
    <source>
        <dbReference type="PROSITE" id="PS50923"/>
    </source>
</evidence>
<keyword evidence="4" id="KW-0677">Repeat</keyword>
<dbReference type="InterPro" id="IPR036383">
    <property type="entry name" value="TSP1_rpt_sf"/>
</dbReference>
<dbReference type="PANTHER" id="PTHR22906">
    <property type="entry name" value="PROPERDIN"/>
    <property type="match status" value="1"/>
</dbReference>
<evidence type="ECO:0000256" key="2">
    <source>
        <dbReference type="ARBA" id="ARBA00022525"/>
    </source>
</evidence>
<evidence type="ECO:0000256" key="4">
    <source>
        <dbReference type="ARBA" id="ARBA00022737"/>
    </source>
</evidence>
<evidence type="ECO:0000256" key="5">
    <source>
        <dbReference type="ARBA" id="ARBA00023157"/>
    </source>
</evidence>
<comment type="caution">
    <text evidence="6">Lacks conserved residue(s) required for the propagation of feature annotation.</text>
</comment>
<gene>
    <name evidence="9" type="ORF">BRAFLDRAFT_97997</name>
</gene>
<dbReference type="InterPro" id="IPR000436">
    <property type="entry name" value="Sushi_SCR_CCP_dom"/>
</dbReference>
<dbReference type="InterPro" id="IPR052065">
    <property type="entry name" value="Compl_asym_regulator"/>
</dbReference>
<feature type="region of interest" description="Disordered" evidence="7">
    <location>
        <begin position="513"/>
        <end position="544"/>
    </location>
</feature>
<feature type="compositionally biased region" description="Polar residues" evidence="7">
    <location>
        <begin position="513"/>
        <end position="526"/>
    </location>
</feature>
<evidence type="ECO:0000256" key="1">
    <source>
        <dbReference type="ARBA" id="ARBA00004613"/>
    </source>
</evidence>
<evidence type="ECO:0000256" key="6">
    <source>
        <dbReference type="PROSITE-ProRule" id="PRU00302"/>
    </source>
</evidence>
<dbReference type="InterPro" id="IPR000884">
    <property type="entry name" value="TSP1_rpt"/>
</dbReference>
<feature type="domain" description="Sushi" evidence="8">
    <location>
        <begin position="70"/>
        <end position="133"/>
    </location>
</feature>
<evidence type="ECO:0000256" key="3">
    <source>
        <dbReference type="ARBA" id="ARBA00022729"/>
    </source>
</evidence>
<dbReference type="PROSITE" id="PS50923">
    <property type="entry name" value="SUSHI"/>
    <property type="match status" value="1"/>
</dbReference>
<dbReference type="Pfam" id="PF00090">
    <property type="entry name" value="TSP_1"/>
    <property type="match status" value="7"/>
</dbReference>
<keyword evidence="5" id="KW-1015">Disulfide bond</keyword>
<reference evidence="9" key="1">
    <citation type="journal article" date="2008" name="Nature">
        <title>The amphioxus genome and the evolution of the chordate karyotype.</title>
        <authorList>
            <consortium name="US DOE Joint Genome Institute (JGI-PGF)"/>
            <person name="Putnam N.H."/>
            <person name="Butts T."/>
            <person name="Ferrier D.E.K."/>
            <person name="Furlong R.F."/>
            <person name="Hellsten U."/>
            <person name="Kawashima T."/>
            <person name="Robinson-Rechavi M."/>
            <person name="Shoguchi E."/>
            <person name="Terry A."/>
            <person name="Yu J.-K."/>
            <person name="Benito-Gutierrez E.L."/>
            <person name="Dubchak I."/>
            <person name="Garcia-Fernandez J."/>
            <person name="Gibson-Brown J.J."/>
            <person name="Grigoriev I.V."/>
            <person name="Horton A.C."/>
            <person name="de Jong P.J."/>
            <person name="Jurka J."/>
            <person name="Kapitonov V.V."/>
            <person name="Kohara Y."/>
            <person name="Kuroki Y."/>
            <person name="Lindquist E."/>
            <person name="Lucas S."/>
            <person name="Osoegawa K."/>
            <person name="Pennacchio L.A."/>
            <person name="Salamov A.A."/>
            <person name="Satou Y."/>
            <person name="Sauka-Spengler T."/>
            <person name="Schmutz J."/>
            <person name="Shin-I T."/>
            <person name="Toyoda A."/>
            <person name="Bronner-Fraser M."/>
            <person name="Fujiyama A."/>
            <person name="Holland L.Z."/>
            <person name="Holland P.W.H."/>
            <person name="Satoh N."/>
            <person name="Rokhsar D.S."/>
        </authorList>
    </citation>
    <scope>NUCLEOTIDE SEQUENCE [LARGE SCALE GENOMIC DNA]</scope>
    <source>
        <strain evidence="9">S238N-H82</strain>
        <tissue evidence="9">Testes</tissue>
    </source>
</reference>
<dbReference type="SMART" id="SM00032">
    <property type="entry name" value="CCP"/>
    <property type="match status" value="2"/>
</dbReference>
<keyword evidence="2" id="KW-0964">Secreted</keyword>
<dbReference type="SMART" id="SM00209">
    <property type="entry name" value="TSP1"/>
    <property type="match status" value="7"/>
</dbReference>
<feature type="compositionally biased region" description="Pro residues" evidence="7">
    <location>
        <begin position="530"/>
        <end position="540"/>
    </location>
</feature>
<protein>
    <recommendedName>
        <fullName evidence="8">Sushi domain-containing protein</fullName>
    </recommendedName>
</protein>
<proteinExistence type="predicted"/>
<accession>C3YMP7</accession>
<comment type="subcellular location">
    <subcellularLocation>
        <location evidence="1">Secreted</location>
    </subcellularLocation>
</comment>
<keyword evidence="3" id="KW-0732">Signal</keyword>
<name>C3YMP7_BRAFL</name>
<keyword evidence="6" id="KW-0768">Sushi</keyword>
<evidence type="ECO:0000313" key="9">
    <source>
        <dbReference type="EMBL" id="EEN58388.1"/>
    </source>
</evidence>
<dbReference type="EMBL" id="GG666531">
    <property type="protein sequence ID" value="EEN58388.1"/>
    <property type="molecule type" value="Genomic_DNA"/>
</dbReference>
<dbReference type="Gene3D" id="2.20.100.10">
    <property type="entry name" value="Thrombospondin type-1 (TSP1) repeat"/>
    <property type="match status" value="7"/>
</dbReference>